<dbReference type="PROSITE" id="PS51736">
    <property type="entry name" value="RECOMBINASES_3"/>
    <property type="match status" value="1"/>
</dbReference>
<dbReference type="Gene3D" id="3.40.50.1390">
    <property type="entry name" value="Resolvase, N-terminal catalytic domain"/>
    <property type="match status" value="1"/>
</dbReference>
<dbReference type="SMART" id="SM00857">
    <property type="entry name" value="Resolvase"/>
    <property type="match status" value="1"/>
</dbReference>
<dbReference type="Pfam" id="PF07508">
    <property type="entry name" value="Recombinase"/>
    <property type="match status" value="1"/>
</dbReference>
<dbReference type="RefSeq" id="WP_163042694.1">
    <property type="nucleotide sequence ID" value="NZ_JAAAMJ010000002.1"/>
</dbReference>
<protein>
    <submittedName>
        <fullName evidence="3">Recombinase family protein</fullName>
    </submittedName>
</protein>
<sequence length="338" mass="37994">MARTETSPTQGRRPKLRCAVYTRKSSEEGLEQSFNSLHAQRDACEAFISSQTHEGWRLLPEAYDDGGLSGGSMERPALKRLLEDVRGGLIDIVVVYKVDRLTRSLADFAKLTELFDAHGTSFVSVTQSFNTSTSMGRLTLNVLLSFAQFEREVAGERIRDKIALSKRRGMWMGGLPPLGYDGIDRKLVINEPEANIVREIFRRYLEVGSIADLKRSLDADGIVSKRRRFGDGKEMGGSSLSRGALYQILRNRLYRGEIEHRGEVHQGEHAAIIGEKLWNEVPSRLGDQRRRRGIGSRGASAPLGGLLFDRSGNRMSPTYAVKAGRRYRYYTSPRARQR</sequence>
<proteinExistence type="predicted"/>
<dbReference type="InterPro" id="IPR036162">
    <property type="entry name" value="Resolvase-like_N_sf"/>
</dbReference>
<dbReference type="Pfam" id="PF00239">
    <property type="entry name" value="Resolvase"/>
    <property type="match status" value="1"/>
</dbReference>
<dbReference type="PROSITE" id="PS51737">
    <property type="entry name" value="RECOMBINASE_DNA_BIND"/>
    <property type="match status" value="1"/>
</dbReference>
<dbReference type="GO" id="GO:0000150">
    <property type="term" value="F:DNA strand exchange activity"/>
    <property type="evidence" value="ECO:0007669"/>
    <property type="project" value="InterPro"/>
</dbReference>
<dbReference type="Proteomes" id="UP000476332">
    <property type="component" value="Unassembled WGS sequence"/>
</dbReference>
<keyword evidence="4" id="KW-1185">Reference proteome</keyword>
<evidence type="ECO:0000313" key="4">
    <source>
        <dbReference type="Proteomes" id="UP000476332"/>
    </source>
</evidence>
<dbReference type="SUPFAM" id="SSF53041">
    <property type="entry name" value="Resolvase-like"/>
    <property type="match status" value="1"/>
</dbReference>
<name>A0A6L9MDW6_9HYPH</name>
<dbReference type="InterPro" id="IPR011109">
    <property type="entry name" value="DNA_bind_recombinase_dom"/>
</dbReference>
<dbReference type="Gene3D" id="3.90.1750.20">
    <property type="entry name" value="Putative Large Serine Recombinase, Chain B, Domain 2"/>
    <property type="match status" value="1"/>
</dbReference>
<dbReference type="InterPro" id="IPR050639">
    <property type="entry name" value="SSR_resolvase"/>
</dbReference>
<gene>
    <name evidence="3" type="ORF">GTW51_04390</name>
</gene>
<dbReference type="InterPro" id="IPR038109">
    <property type="entry name" value="DNA_bind_recomb_sf"/>
</dbReference>
<dbReference type="PANTHER" id="PTHR30461:SF23">
    <property type="entry name" value="DNA RECOMBINASE-RELATED"/>
    <property type="match status" value="1"/>
</dbReference>
<evidence type="ECO:0000259" key="2">
    <source>
        <dbReference type="PROSITE" id="PS51737"/>
    </source>
</evidence>
<dbReference type="InterPro" id="IPR006119">
    <property type="entry name" value="Resolv_N"/>
</dbReference>
<evidence type="ECO:0000259" key="1">
    <source>
        <dbReference type="PROSITE" id="PS51736"/>
    </source>
</evidence>
<feature type="domain" description="Recombinase" evidence="2">
    <location>
        <begin position="177"/>
        <end position="292"/>
    </location>
</feature>
<feature type="domain" description="Resolvase/invertase-type recombinase catalytic" evidence="1">
    <location>
        <begin position="17"/>
        <end position="169"/>
    </location>
</feature>
<dbReference type="EMBL" id="JAAAMJ010000002">
    <property type="protein sequence ID" value="NDV85937.1"/>
    <property type="molecule type" value="Genomic_DNA"/>
</dbReference>
<comment type="caution">
    <text evidence="3">The sequence shown here is derived from an EMBL/GenBank/DDBJ whole genome shotgun (WGS) entry which is preliminary data.</text>
</comment>
<reference evidence="3 4" key="1">
    <citation type="submission" date="2020-01" db="EMBL/GenBank/DDBJ databases">
        <title>Genomes of bacteria type strains.</title>
        <authorList>
            <person name="Chen J."/>
            <person name="Zhu S."/>
            <person name="Chen J."/>
        </authorList>
    </citation>
    <scope>NUCLEOTIDE SEQUENCE [LARGE SCALE GENOMIC DNA]</scope>
    <source>
        <strain evidence="3 4">KCTC 52919</strain>
    </source>
</reference>
<evidence type="ECO:0000313" key="3">
    <source>
        <dbReference type="EMBL" id="NDV85937.1"/>
    </source>
</evidence>
<organism evidence="3 4">
    <name type="scientific">Aurantimonas aggregata</name>
    <dbReference type="NCBI Taxonomy" id="2047720"/>
    <lineage>
        <taxon>Bacteria</taxon>
        <taxon>Pseudomonadati</taxon>
        <taxon>Pseudomonadota</taxon>
        <taxon>Alphaproteobacteria</taxon>
        <taxon>Hyphomicrobiales</taxon>
        <taxon>Aurantimonadaceae</taxon>
        <taxon>Aurantimonas</taxon>
    </lineage>
</organism>
<dbReference type="CDD" id="cd03768">
    <property type="entry name" value="SR_ResInv"/>
    <property type="match status" value="1"/>
</dbReference>
<accession>A0A6L9MDW6</accession>
<dbReference type="GO" id="GO:0003677">
    <property type="term" value="F:DNA binding"/>
    <property type="evidence" value="ECO:0007669"/>
    <property type="project" value="InterPro"/>
</dbReference>
<dbReference type="PANTHER" id="PTHR30461">
    <property type="entry name" value="DNA-INVERTASE FROM LAMBDOID PROPHAGE"/>
    <property type="match status" value="1"/>
</dbReference>
<dbReference type="AlphaFoldDB" id="A0A6L9MDW6"/>